<evidence type="ECO:0000256" key="2">
    <source>
        <dbReference type="ARBA" id="ARBA00022729"/>
    </source>
</evidence>
<evidence type="ECO:0000256" key="3">
    <source>
        <dbReference type="ARBA" id="ARBA00023136"/>
    </source>
</evidence>
<comment type="caution">
    <text evidence="8">The sequence shown here is derived from an EMBL/GenBank/DDBJ whole genome shotgun (WGS) entry which is preliminary data.</text>
</comment>
<keyword evidence="2 7" id="KW-0732">Signal</keyword>
<feature type="region of interest" description="Disordered" evidence="6">
    <location>
        <begin position="28"/>
        <end position="69"/>
    </location>
</feature>
<evidence type="ECO:0000313" key="8">
    <source>
        <dbReference type="EMBL" id="ODM07875.1"/>
    </source>
</evidence>
<accession>A0A1E3AGL4</accession>
<feature type="compositionally biased region" description="Low complexity" evidence="6">
    <location>
        <begin position="28"/>
        <end position="66"/>
    </location>
</feature>
<dbReference type="PANTHER" id="PTHR43649">
    <property type="entry name" value="ARABINOSE-BINDING PROTEIN-RELATED"/>
    <property type="match status" value="1"/>
</dbReference>
<sequence>MKKKVLAALLTVSMTAAMLAGCGSNTSAGTAAEGSSSAGAEGTAASQAAEAGTQAAQAEEGESTGSIVTEPTELTFIFADGDEGAKEVMNSVVEKFNAAYPDITVTIEPGNGGAYSEFLKTKDSVGEFPDVMEMRDTAVYVRAGKLEPLPDDIVNLFKTTTAFDGKVYSAPMSGENTQGIIYNKAYFDENGWTEPATYDEFIELCQQIKDKGDMAPLVVGGQDIWHMGFWFHKAYNDQVLSKDADFIKHCYEGTKDFSDESVKATFEELKEIMQYAQDGWVSTPDAQITTFMVNDMAAMMYSGTHMFSQILAADPDFEIGWFAVPSPDGKTRLVGGGGAGGLAISAEAAKDPNKKAAAEEFVRFFFQPENYKFHCEKMSAIPATVESPDLDVLPVFQEVIDATETADSLSPMWNGFVGENELPPDFRNFMYKTLIEVLQGTRDMDSACSELNKTWKVGMENFNPVTGEGVDNAE</sequence>
<evidence type="ECO:0000256" key="7">
    <source>
        <dbReference type="SAM" id="SignalP"/>
    </source>
</evidence>
<dbReference type="RefSeq" id="WP_069158832.1">
    <property type="nucleotide sequence ID" value="NZ_DBFYTC010000104.1"/>
</dbReference>
<dbReference type="Pfam" id="PF13416">
    <property type="entry name" value="SBP_bac_8"/>
    <property type="match status" value="1"/>
</dbReference>
<dbReference type="InterPro" id="IPR050490">
    <property type="entry name" value="Bact_solute-bd_prot1"/>
</dbReference>
<dbReference type="AlphaFoldDB" id="A0A1E3AGL4"/>
<evidence type="ECO:0000256" key="4">
    <source>
        <dbReference type="ARBA" id="ARBA00023139"/>
    </source>
</evidence>
<feature type="chain" id="PRO_5038530818" evidence="7">
    <location>
        <begin position="21"/>
        <end position="474"/>
    </location>
</feature>
<dbReference type="PATRIC" id="fig|1432052.3.peg.5761"/>
<organism evidence="8 9">
    <name type="scientific">Eisenbergiella tayi</name>
    <dbReference type="NCBI Taxonomy" id="1432052"/>
    <lineage>
        <taxon>Bacteria</taxon>
        <taxon>Bacillati</taxon>
        <taxon>Bacillota</taxon>
        <taxon>Clostridia</taxon>
        <taxon>Lachnospirales</taxon>
        <taxon>Lachnospiraceae</taxon>
        <taxon>Eisenbergiella</taxon>
    </lineage>
</organism>
<keyword evidence="5" id="KW-0449">Lipoprotein</keyword>
<dbReference type="SUPFAM" id="SSF53850">
    <property type="entry name" value="Periplasmic binding protein-like II"/>
    <property type="match status" value="1"/>
</dbReference>
<keyword evidence="4" id="KW-0564">Palmitate</keyword>
<feature type="signal peptide" evidence="7">
    <location>
        <begin position="1"/>
        <end position="20"/>
    </location>
</feature>
<proteinExistence type="predicted"/>
<evidence type="ECO:0000313" key="9">
    <source>
        <dbReference type="Proteomes" id="UP000095003"/>
    </source>
</evidence>
<protein>
    <submittedName>
        <fullName evidence="8">Multiple sugar-binding protein</fullName>
    </submittedName>
</protein>
<dbReference type="Proteomes" id="UP000095003">
    <property type="component" value="Unassembled WGS sequence"/>
</dbReference>
<dbReference type="GeneID" id="93305150"/>
<evidence type="ECO:0000256" key="1">
    <source>
        <dbReference type="ARBA" id="ARBA00022475"/>
    </source>
</evidence>
<evidence type="ECO:0000256" key="6">
    <source>
        <dbReference type="SAM" id="MobiDB-lite"/>
    </source>
</evidence>
<dbReference type="PANTHER" id="PTHR43649:SF33">
    <property type="entry name" value="POLYGALACTURONAN_RHAMNOGALACTURONAN-BINDING PROTEIN YTCQ"/>
    <property type="match status" value="1"/>
</dbReference>
<gene>
    <name evidence="8" type="primary">msmE_20</name>
    <name evidence="8" type="ORF">BEH84_05198</name>
</gene>
<dbReference type="Gene3D" id="3.40.190.10">
    <property type="entry name" value="Periplasmic binding protein-like II"/>
    <property type="match status" value="2"/>
</dbReference>
<name>A0A1E3AGL4_9FIRM</name>
<dbReference type="PROSITE" id="PS51257">
    <property type="entry name" value="PROKAR_LIPOPROTEIN"/>
    <property type="match status" value="1"/>
</dbReference>
<dbReference type="EMBL" id="MCGI01000006">
    <property type="protein sequence ID" value="ODM07875.1"/>
    <property type="molecule type" value="Genomic_DNA"/>
</dbReference>
<reference evidence="8 9" key="1">
    <citation type="submission" date="2016-07" db="EMBL/GenBank/DDBJ databases">
        <title>Characterization of isolates of Eisenbergiella tayi derived from blood cultures, using whole genome sequencing.</title>
        <authorList>
            <person name="Burdz T."/>
            <person name="Wiebe D."/>
            <person name="Huynh C."/>
            <person name="Bernard K."/>
        </authorList>
    </citation>
    <scope>NUCLEOTIDE SEQUENCE [LARGE SCALE GENOMIC DNA]</scope>
    <source>
        <strain evidence="8 9">NML 120489</strain>
    </source>
</reference>
<dbReference type="InterPro" id="IPR006059">
    <property type="entry name" value="SBP"/>
</dbReference>
<keyword evidence="3" id="KW-0472">Membrane</keyword>
<keyword evidence="1" id="KW-1003">Cell membrane</keyword>
<evidence type="ECO:0000256" key="5">
    <source>
        <dbReference type="ARBA" id="ARBA00023288"/>
    </source>
</evidence>